<dbReference type="InterPro" id="IPR013341">
    <property type="entry name" value="Mandelate_racemase_N_dom"/>
</dbReference>
<dbReference type="SFLD" id="SFLDS00001">
    <property type="entry name" value="Enolase"/>
    <property type="match status" value="1"/>
</dbReference>
<dbReference type="InterPro" id="IPR010197">
    <property type="entry name" value="OSBS/NAAAR"/>
</dbReference>
<sequence>MKNKYNRVRTLRIDESFTVKGVKIVEINIPYAIPFQISGGISYSRKSLIVEVIGEEGITAYGESAPFEAPFYSSETISSAKAMLIEWLLPRVVGRKFGSIEELNRVLSDGIRGNNFARAGIETACWDLVAKKNGISLKELIIYKLKQMDTSEEYLKSKDYILSGVSVGIPEDNNYDTLAQWVENYVKEGYRRVKIKIKPGWDLKAIETARSVLDQDFPFWVDANASFDLHKHLNVLKQMDSFNCLFLEQPLHHDDLLDHYMLSKEIKTPLCFDESLKSDRIANQVVSLGVSKIWNIKIQRVGGLLEALKIYSLASKNDVAVWGGTMPESGIGAVSILSLASLSGFKYPADVEASSRWYGPGHDLIEINMDSQGRIYVPDGPGIGEINMDNYHKFGKTIYEIWSETA</sequence>
<proteinExistence type="predicted"/>
<dbReference type="KEGG" id="bacg:D2962_04840"/>
<evidence type="ECO:0000256" key="1">
    <source>
        <dbReference type="ARBA" id="ARBA00001968"/>
    </source>
</evidence>
<dbReference type="Proteomes" id="UP000280960">
    <property type="component" value="Chromosome"/>
</dbReference>
<keyword evidence="2" id="KW-0479">Metal-binding</keyword>
<dbReference type="InterPro" id="IPR036849">
    <property type="entry name" value="Enolase-like_C_sf"/>
</dbReference>
<dbReference type="Pfam" id="PF02746">
    <property type="entry name" value="MR_MLE_N"/>
    <property type="match status" value="1"/>
</dbReference>
<dbReference type="InterPro" id="IPR029017">
    <property type="entry name" value="Enolase-like_N"/>
</dbReference>
<dbReference type="GO" id="GO:0009234">
    <property type="term" value="P:menaquinone biosynthetic process"/>
    <property type="evidence" value="ECO:0007669"/>
    <property type="project" value="UniProtKB-UniRule"/>
</dbReference>
<evidence type="ECO:0000256" key="3">
    <source>
        <dbReference type="ARBA" id="ARBA00022842"/>
    </source>
</evidence>
<dbReference type="InterPro" id="IPR029065">
    <property type="entry name" value="Enolase_C-like"/>
</dbReference>
<dbReference type="Gene3D" id="3.20.20.120">
    <property type="entry name" value="Enolase-like C-terminal domain"/>
    <property type="match status" value="1"/>
</dbReference>
<keyword evidence="9" id="KW-1185">Reference proteome</keyword>
<evidence type="ECO:0000256" key="5">
    <source>
        <dbReference type="ARBA" id="ARBA00029491"/>
    </source>
</evidence>
<evidence type="ECO:0000259" key="7">
    <source>
        <dbReference type="SMART" id="SM00922"/>
    </source>
</evidence>
<dbReference type="NCBIfam" id="TIGR01928">
    <property type="entry name" value="menC_lowGC_arch"/>
    <property type="match status" value="1"/>
</dbReference>
<dbReference type="SUPFAM" id="SSF54826">
    <property type="entry name" value="Enolase N-terminal domain-like"/>
    <property type="match status" value="1"/>
</dbReference>
<dbReference type="UniPathway" id="UPA01057">
    <property type="reaction ID" value="UER00165"/>
</dbReference>
<comment type="cofactor">
    <cofactor evidence="1">
        <name>a divalent metal cation</name>
        <dbReference type="ChEBI" id="CHEBI:60240"/>
    </cofactor>
</comment>
<dbReference type="PANTHER" id="PTHR48073:SF5">
    <property type="entry name" value="O-SUCCINYLBENZOATE SYNTHASE"/>
    <property type="match status" value="1"/>
</dbReference>
<feature type="domain" description="Mandelate racemase/muconate lactonizing enzyme C-terminal" evidence="7">
    <location>
        <begin position="175"/>
        <end position="269"/>
    </location>
</feature>
<organism evidence="8 9">
    <name type="scientific">Biomaibacter acetigenes</name>
    <dbReference type="NCBI Taxonomy" id="2316383"/>
    <lineage>
        <taxon>Bacteria</taxon>
        <taxon>Bacillati</taxon>
        <taxon>Bacillota</taxon>
        <taxon>Clostridia</taxon>
        <taxon>Thermosediminibacterales</taxon>
        <taxon>Tepidanaerobacteraceae</taxon>
        <taxon>Biomaibacter</taxon>
    </lineage>
</organism>
<dbReference type="Gene3D" id="3.30.390.10">
    <property type="entry name" value="Enolase-like, N-terminal domain"/>
    <property type="match status" value="1"/>
</dbReference>
<dbReference type="SFLD" id="SFLDF00009">
    <property type="entry name" value="o-succinylbenzoate_synthase"/>
    <property type="match status" value="1"/>
</dbReference>
<dbReference type="Pfam" id="PF13378">
    <property type="entry name" value="MR_MLE_C"/>
    <property type="match status" value="1"/>
</dbReference>
<dbReference type="AlphaFoldDB" id="A0A3G2R3E5"/>
<evidence type="ECO:0000313" key="8">
    <source>
        <dbReference type="EMBL" id="AYO30024.1"/>
    </source>
</evidence>
<reference evidence="8 9" key="1">
    <citation type="submission" date="2018-10" db="EMBL/GenBank/DDBJ databases">
        <authorList>
            <person name="Zhang X."/>
        </authorList>
    </citation>
    <scope>NUCLEOTIDE SEQUENCE [LARGE SCALE GENOMIC DNA]</scope>
    <source>
        <strain evidence="8 9">SK-G1</strain>
    </source>
</reference>
<keyword evidence="3" id="KW-0460">Magnesium</keyword>
<dbReference type="GO" id="GO:0046872">
    <property type="term" value="F:metal ion binding"/>
    <property type="evidence" value="ECO:0007669"/>
    <property type="project" value="UniProtKB-KW"/>
</dbReference>
<evidence type="ECO:0000256" key="6">
    <source>
        <dbReference type="NCBIfam" id="TIGR01928"/>
    </source>
</evidence>
<protein>
    <recommendedName>
        <fullName evidence="5 6">o-succinylbenzoate synthase</fullName>
        <ecNumber evidence="5 6">4.2.1.113</ecNumber>
    </recommendedName>
</protein>
<dbReference type="PANTHER" id="PTHR48073">
    <property type="entry name" value="O-SUCCINYLBENZOATE SYNTHASE-RELATED"/>
    <property type="match status" value="1"/>
</dbReference>
<name>A0A3G2R3E5_9FIRM</name>
<dbReference type="EC" id="4.2.1.113" evidence="5 6"/>
<dbReference type="SMART" id="SM00922">
    <property type="entry name" value="MR_MLE"/>
    <property type="match status" value="1"/>
</dbReference>
<gene>
    <name evidence="8" type="primary">menC</name>
    <name evidence="8" type="ORF">D2962_04840</name>
</gene>
<dbReference type="UniPathway" id="UPA00079"/>
<dbReference type="GO" id="GO:0016854">
    <property type="term" value="F:racemase and epimerase activity"/>
    <property type="evidence" value="ECO:0007669"/>
    <property type="project" value="UniProtKB-ARBA"/>
</dbReference>
<evidence type="ECO:0000313" key="9">
    <source>
        <dbReference type="Proteomes" id="UP000280960"/>
    </source>
</evidence>
<dbReference type="EMBL" id="CP033169">
    <property type="protein sequence ID" value="AYO30024.1"/>
    <property type="molecule type" value="Genomic_DNA"/>
</dbReference>
<dbReference type="SFLD" id="SFLDG00180">
    <property type="entry name" value="muconate_cycloisomerase"/>
    <property type="match status" value="1"/>
</dbReference>
<evidence type="ECO:0000256" key="2">
    <source>
        <dbReference type="ARBA" id="ARBA00022723"/>
    </source>
</evidence>
<accession>A0A3G2R3E5</accession>
<dbReference type="GO" id="GO:0043748">
    <property type="term" value="F:O-succinylbenzoate synthase activity"/>
    <property type="evidence" value="ECO:0007669"/>
    <property type="project" value="UniProtKB-EC"/>
</dbReference>
<keyword evidence="4 8" id="KW-0456">Lyase</keyword>
<evidence type="ECO:0000256" key="4">
    <source>
        <dbReference type="ARBA" id="ARBA00023239"/>
    </source>
</evidence>
<dbReference type="InterPro" id="IPR013342">
    <property type="entry name" value="Mandelate_racemase_C"/>
</dbReference>
<dbReference type="SUPFAM" id="SSF51604">
    <property type="entry name" value="Enolase C-terminal domain-like"/>
    <property type="match status" value="1"/>
</dbReference>